<keyword evidence="1" id="KW-0732">Signal</keyword>
<accession>A0A8W8MPF9</accession>
<proteinExistence type="predicted"/>
<dbReference type="Proteomes" id="UP000005408">
    <property type="component" value="Unassembled WGS sequence"/>
</dbReference>
<organism evidence="2 3">
    <name type="scientific">Magallana gigas</name>
    <name type="common">Pacific oyster</name>
    <name type="synonym">Crassostrea gigas</name>
    <dbReference type="NCBI Taxonomy" id="29159"/>
    <lineage>
        <taxon>Eukaryota</taxon>
        <taxon>Metazoa</taxon>
        <taxon>Spiralia</taxon>
        <taxon>Lophotrochozoa</taxon>
        <taxon>Mollusca</taxon>
        <taxon>Bivalvia</taxon>
        <taxon>Autobranchia</taxon>
        <taxon>Pteriomorphia</taxon>
        <taxon>Ostreida</taxon>
        <taxon>Ostreoidea</taxon>
        <taxon>Ostreidae</taxon>
        <taxon>Magallana</taxon>
    </lineage>
</organism>
<sequence>MMRVPLSISLLCAWLMSSADCSHIRGGSMSWKPTTNASQIEISHQMAWRRSSSSSSFCNDATIATQGTLTVSAYLYCRVGCNSSSRISLMHGKCIAYSASEDWSLGEDSFIFNVPIPGIKYTFRLEDCCWQSIRNRGSSDSMRMTMTADLRPRADTGVMNSSPVATMSPIVRLLAGCQHSFRIPETGWSAKDKSVQGLTNPPYPGF</sequence>
<dbReference type="EnsemblMetazoa" id="G34532.2">
    <property type="protein sequence ID" value="G34532.2:cds"/>
    <property type="gene ID" value="G34532"/>
</dbReference>
<evidence type="ECO:0000256" key="1">
    <source>
        <dbReference type="SAM" id="SignalP"/>
    </source>
</evidence>
<feature type="signal peptide" evidence="1">
    <location>
        <begin position="1"/>
        <end position="21"/>
    </location>
</feature>
<keyword evidence="3" id="KW-1185">Reference proteome</keyword>
<protein>
    <recommendedName>
        <fullName evidence="4">CBM20 domain-containing protein</fullName>
    </recommendedName>
</protein>
<reference evidence="2" key="1">
    <citation type="submission" date="2022-08" db="UniProtKB">
        <authorList>
            <consortium name="EnsemblMetazoa"/>
        </authorList>
    </citation>
    <scope>IDENTIFICATION</scope>
    <source>
        <strain evidence="2">05x7-T-G4-1.051#20</strain>
    </source>
</reference>
<evidence type="ECO:0008006" key="4">
    <source>
        <dbReference type="Google" id="ProtNLM"/>
    </source>
</evidence>
<feature type="chain" id="PRO_5036450963" description="CBM20 domain-containing protein" evidence="1">
    <location>
        <begin position="22"/>
        <end position="206"/>
    </location>
</feature>
<dbReference type="AlphaFoldDB" id="A0A8W8MPF9"/>
<evidence type="ECO:0000313" key="2">
    <source>
        <dbReference type="EnsemblMetazoa" id="G34532.2:cds"/>
    </source>
</evidence>
<name>A0A8W8MPF9_MAGGI</name>
<evidence type="ECO:0000313" key="3">
    <source>
        <dbReference type="Proteomes" id="UP000005408"/>
    </source>
</evidence>